<dbReference type="SUPFAM" id="SSF50249">
    <property type="entry name" value="Nucleic acid-binding proteins"/>
    <property type="match status" value="1"/>
</dbReference>
<evidence type="ECO:0000256" key="1">
    <source>
        <dbReference type="ARBA" id="ARBA00023125"/>
    </source>
</evidence>
<dbReference type="InterPro" id="IPR056880">
    <property type="entry name" value="OB_MEIOB_N"/>
</dbReference>
<dbReference type="Pfam" id="PF24903">
    <property type="entry name" value="OB_MEIOB_N"/>
    <property type="match status" value="1"/>
</dbReference>
<organism evidence="7 8">
    <name type="scientific">Rotaria socialis</name>
    <dbReference type="NCBI Taxonomy" id="392032"/>
    <lineage>
        <taxon>Eukaryota</taxon>
        <taxon>Metazoa</taxon>
        <taxon>Spiralia</taxon>
        <taxon>Gnathifera</taxon>
        <taxon>Rotifera</taxon>
        <taxon>Eurotatoria</taxon>
        <taxon>Bdelloidea</taxon>
        <taxon>Philodinida</taxon>
        <taxon>Philodinidae</taxon>
        <taxon>Rotaria</taxon>
    </lineage>
</organism>
<evidence type="ECO:0000259" key="5">
    <source>
        <dbReference type="Pfam" id="PF00134"/>
    </source>
</evidence>
<dbReference type="SUPFAM" id="SSF47954">
    <property type="entry name" value="Cyclin-like"/>
    <property type="match status" value="1"/>
</dbReference>
<name>A0A819UNV0_9BILA</name>
<dbReference type="GO" id="GO:0003697">
    <property type="term" value="F:single-stranded DNA binding"/>
    <property type="evidence" value="ECO:0007669"/>
    <property type="project" value="TreeGrafter"/>
</dbReference>
<evidence type="ECO:0000313" key="8">
    <source>
        <dbReference type="Proteomes" id="UP000663873"/>
    </source>
</evidence>
<gene>
    <name evidence="7" type="ORF">UJA718_LOCUS127</name>
</gene>
<evidence type="ECO:0000256" key="2">
    <source>
        <dbReference type="ARBA" id="ARBA00023254"/>
    </source>
</evidence>
<feature type="region of interest" description="Disordered" evidence="4">
    <location>
        <begin position="388"/>
        <end position="421"/>
    </location>
</feature>
<feature type="domain" description="Cyclin N-terminal" evidence="5">
    <location>
        <begin position="101"/>
        <end position="204"/>
    </location>
</feature>
<keyword evidence="8" id="KW-1185">Reference proteome</keyword>
<evidence type="ECO:0000259" key="6">
    <source>
        <dbReference type="Pfam" id="PF24903"/>
    </source>
</evidence>
<dbReference type="Pfam" id="PF00134">
    <property type="entry name" value="Cyclin_N"/>
    <property type="match status" value="1"/>
</dbReference>
<dbReference type="Gene3D" id="2.40.50.140">
    <property type="entry name" value="Nucleic acid-binding proteins"/>
    <property type="match status" value="2"/>
</dbReference>
<dbReference type="AlphaFoldDB" id="A0A819UNV0"/>
<keyword evidence="1" id="KW-0238">DNA-binding</keyword>
<dbReference type="GO" id="GO:0008310">
    <property type="term" value="F:single-stranded DNA 3'-5' DNA exonuclease activity"/>
    <property type="evidence" value="ECO:0007669"/>
    <property type="project" value="TreeGrafter"/>
</dbReference>
<evidence type="ECO:0000256" key="4">
    <source>
        <dbReference type="SAM" id="MobiDB-lite"/>
    </source>
</evidence>
<keyword evidence="2" id="KW-0469">Meiosis</keyword>
<comment type="caution">
    <text evidence="7">The sequence shown here is derived from an EMBL/GenBank/DDBJ whole genome shotgun (WGS) entry which is preliminary data.</text>
</comment>
<reference evidence="7" key="1">
    <citation type="submission" date="2021-02" db="EMBL/GenBank/DDBJ databases">
        <authorList>
            <person name="Nowell W R."/>
        </authorList>
    </citation>
    <scope>NUCLEOTIDE SEQUENCE</scope>
</reference>
<evidence type="ECO:0000313" key="7">
    <source>
        <dbReference type="EMBL" id="CAF4098311.1"/>
    </source>
</evidence>
<comment type="similarity">
    <text evidence="3">Belongs to the MEIOB family.</text>
</comment>
<dbReference type="PANTHER" id="PTHR21166">
    <property type="entry name" value="CELL DIVISION CONTROL PROTEIN 24 OB DOMAIN-CONTAINING PROTEIN-RELATED"/>
    <property type="match status" value="1"/>
</dbReference>
<protein>
    <submittedName>
        <fullName evidence="7">Uncharacterized protein</fullName>
    </submittedName>
</protein>
<dbReference type="Proteomes" id="UP000663873">
    <property type="component" value="Unassembled WGS sequence"/>
</dbReference>
<dbReference type="EMBL" id="CAJOBP010000005">
    <property type="protein sequence ID" value="CAF4098311.1"/>
    <property type="molecule type" value="Genomic_DNA"/>
</dbReference>
<sequence>MGDDRNQLVPSSTGDSPYSSHSLSSIQRPLQSTIFCYNFLYDTLEPISSTSADYNIHALRIQRVGLHQYLFEHTNTLLLLEARQSHTLNFSILWLRTVLQRSAVSLIWRQSIVNWLIGIQRKNHMKEEVAQHCVRLLDARDTLRGHYDRDYQLRAMGYFILVAKFHNRIQVKLEEYSRYSANAFDPRDIGHIVRHLFAELNFEFQLPLPQEFVELFLELNSTEICKLNEPKIRALSNLFIHVACIQSWSSCFNPSLLATSVLVLSIKFLRQILPDVPHLNYILWTCNYPVELVLGLAGYIAMIVADMPGEPTDRANHYFYATKLYNDECHHEAYFSINYVKNFCREFVKGSMVNRQIALGMRSLVSQQRQIIEQTYFTSQPFVTVTHTTPQLNPNPNPNSLSRTIYDTPKKQHSDQQEQKKPMRLTVRAVLAAKRFGKQVMERRRIRQRQDNEKSYQSTGTLQRVIKLNSLLPDNPDDRHQRSVLNFTFRDSIKDFVNVAYWLPPKDLIIISSKFTIGDAVVMHYPVVKAKLEDKANSYTPWTPLPIDLSLNEKSYIEKIEGPKAKQYENLASVPCRAGNDYYTLAHIVTQGEKLVKKLDGINVLAGVQQIGALKTIRTRRQRETDYDNEEKQLLEILLFDGETSGVWLTFWDSEQIKFAQRWIPEEHIIFCVGLRVRYDEYRKVYGLTATRHSLFTINPDTNESVQLYESMRLIPIDDLLNVAIDGGFNALQATVVTIQELKQYLCDDNSNDTFIVQCFLSHLDLDGPLNQVITKRCIFCNRSIRNNNGVNECTESECRMKLLEQISDENLSKKEVFNLNVHLTDYTGTIKNVKLGDDVARKMLKCSVDEFILMTGEQKTKLKWTYLLERLRFGIQIKNSSNYVKPIVRIAGIFPREYLPLSINDEQL</sequence>
<proteinExistence type="inferred from homology"/>
<dbReference type="Gene3D" id="1.10.472.10">
    <property type="entry name" value="Cyclin-like"/>
    <property type="match status" value="2"/>
</dbReference>
<dbReference type="InterPro" id="IPR036915">
    <property type="entry name" value="Cyclin-like_sf"/>
</dbReference>
<dbReference type="InterPro" id="IPR012340">
    <property type="entry name" value="NA-bd_OB-fold"/>
</dbReference>
<accession>A0A819UNV0</accession>
<dbReference type="InterPro" id="IPR052469">
    <property type="entry name" value="MEIOB"/>
</dbReference>
<feature type="region of interest" description="Disordered" evidence="4">
    <location>
        <begin position="1"/>
        <end position="22"/>
    </location>
</feature>
<dbReference type="GO" id="GO:0000712">
    <property type="term" value="P:resolution of meiotic recombination intermediates"/>
    <property type="evidence" value="ECO:0007669"/>
    <property type="project" value="TreeGrafter"/>
</dbReference>
<dbReference type="InterPro" id="IPR006671">
    <property type="entry name" value="Cyclin_N"/>
</dbReference>
<feature type="compositionally biased region" description="Polar residues" evidence="4">
    <location>
        <begin position="8"/>
        <end position="22"/>
    </location>
</feature>
<feature type="compositionally biased region" description="Basic and acidic residues" evidence="4">
    <location>
        <begin position="408"/>
        <end position="421"/>
    </location>
</feature>
<dbReference type="PANTHER" id="PTHR21166:SF2">
    <property type="entry name" value="CELL DIVISION CONTROL PROTEIN 24 OB DOMAIN-CONTAINING PROTEIN-RELATED"/>
    <property type="match status" value="1"/>
</dbReference>
<evidence type="ECO:0000256" key="3">
    <source>
        <dbReference type="ARBA" id="ARBA00038329"/>
    </source>
</evidence>
<feature type="domain" description="MEIOB-like N-terminal" evidence="6">
    <location>
        <begin position="473"/>
        <end position="575"/>
    </location>
</feature>